<evidence type="ECO:0000256" key="1">
    <source>
        <dbReference type="SAM" id="MobiDB-lite"/>
    </source>
</evidence>
<evidence type="ECO:0000313" key="2">
    <source>
        <dbReference type="EMBL" id="CAL5223940.1"/>
    </source>
</evidence>
<comment type="caution">
    <text evidence="2">The sequence shown here is derived from an EMBL/GenBank/DDBJ whole genome shotgun (WGS) entry which is preliminary data.</text>
</comment>
<name>A0ABP1FVK5_9CHLO</name>
<feature type="compositionally biased region" description="Low complexity" evidence="1">
    <location>
        <begin position="323"/>
        <end position="352"/>
    </location>
</feature>
<accession>A0ABP1FVK5</accession>
<gene>
    <name evidence="2" type="primary">g6543</name>
    <name evidence="2" type="ORF">VP750_LOCUS5599</name>
</gene>
<feature type="region of interest" description="Disordered" evidence="1">
    <location>
        <begin position="321"/>
        <end position="375"/>
    </location>
</feature>
<dbReference type="Proteomes" id="UP001497392">
    <property type="component" value="Unassembled WGS sequence"/>
</dbReference>
<protein>
    <submittedName>
        <fullName evidence="2">G6543 protein</fullName>
    </submittedName>
</protein>
<reference evidence="2 3" key="1">
    <citation type="submission" date="2024-06" db="EMBL/GenBank/DDBJ databases">
        <authorList>
            <person name="Kraege A."/>
            <person name="Thomma B."/>
        </authorList>
    </citation>
    <scope>NUCLEOTIDE SEQUENCE [LARGE SCALE GENOMIC DNA]</scope>
</reference>
<evidence type="ECO:0000313" key="3">
    <source>
        <dbReference type="Proteomes" id="UP001497392"/>
    </source>
</evidence>
<dbReference type="EMBL" id="CAXHTA020000009">
    <property type="protein sequence ID" value="CAL5223940.1"/>
    <property type="molecule type" value="Genomic_DNA"/>
</dbReference>
<sequence>MLSSCNPFRAPLLRSQEAACSVLHQLPKRHEYSTQVLKKLRQRCRTRAVPLGQRTRVSSEEGFIFGSKGYVAGIPTSPSSTECGQRLRACLKHRPHEFVPLVMTEIQGAFNRASSRGRSAQRKGSSGATQQSMLEDIVFWWMLAEAYVQHPALQADMRAALEGTPPSTQKTHSSRRHWLQYERTARPGALAAGKDRMRLQSRVQILDDEYEGYYMIGSVRFVKDAPVNGPSSGRMGSTGSPQQAIFWGGSDSSAADRSFSFEDFPLDALLGRSTAENEALPKPLVPMEADTPSRMNRQGAARTYHTYLSWGYFQRRMAQQRETASATLNSSSSSSTADTGKAESSSSTEDGGSTPGILQQGVSAESDLPQSSSGGVLSSASYAGDACQVWRYFESVPEEMSTMRTLEAAAAADRHLRALFGTEEECITSLAAWQHMCTEARWVGRALFDAEEMVLRYTQ</sequence>
<proteinExistence type="predicted"/>
<keyword evidence="3" id="KW-1185">Reference proteome</keyword>
<organism evidence="2 3">
    <name type="scientific">Coccomyxa viridis</name>
    <dbReference type="NCBI Taxonomy" id="1274662"/>
    <lineage>
        <taxon>Eukaryota</taxon>
        <taxon>Viridiplantae</taxon>
        <taxon>Chlorophyta</taxon>
        <taxon>core chlorophytes</taxon>
        <taxon>Trebouxiophyceae</taxon>
        <taxon>Trebouxiophyceae incertae sedis</taxon>
        <taxon>Coccomyxaceae</taxon>
        <taxon>Coccomyxa</taxon>
    </lineage>
</organism>